<dbReference type="AlphaFoldDB" id="A0A804N2Y7"/>
<keyword evidence="3" id="KW-1185">Reference proteome</keyword>
<organism evidence="2 3">
    <name type="scientific">Zea mays</name>
    <name type="common">Maize</name>
    <dbReference type="NCBI Taxonomy" id="4577"/>
    <lineage>
        <taxon>Eukaryota</taxon>
        <taxon>Viridiplantae</taxon>
        <taxon>Streptophyta</taxon>
        <taxon>Embryophyta</taxon>
        <taxon>Tracheophyta</taxon>
        <taxon>Spermatophyta</taxon>
        <taxon>Magnoliopsida</taxon>
        <taxon>Liliopsida</taxon>
        <taxon>Poales</taxon>
        <taxon>Poaceae</taxon>
        <taxon>PACMAD clade</taxon>
        <taxon>Panicoideae</taxon>
        <taxon>Andropogonodae</taxon>
        <taxon>Andropogoneae</taxon>
        <taxon>Tripsacinae</taxon>
        <taxon>Zea</taxon>
    </lineage>
</organism>
<evidence type="ECO:0000313" key="3">
    <source>
        <dbReference type="Proteomes" id="UP000007305"/>
    </source>
</evidence>
<evidence type="ECO:0000313" key="2">
    <source>
        <dbReference type="EnsemblPlants" id="Zm00001eb130720_P001"/>
    </source>
</evidence>
<proteinExistence type="predicted"/>
<dbReference type="FunCoup" id="A0A804N2Y7">
    <property type="interactions" value="6"/>
</dbReference>
<name>A0A804N2Y7_MAIZE</name>
<dbReference type="InParanoid" id="A0A804N2Y7"/>
<dbReference type="Proteomes" id="UP000007305">
    <property type="component" value="Chromosome 3"/>
</dbReference>
<sequence>MDHARLKASLAMARTHAGGVPKLLLAVVRARGCSGGACLEPVYDIVEHLLHVLLGLADNLVPHPWVDAKRLVLAPGAPAELLDAGRVADGVLGAVHDEERQLHLLESPLQLAADAEELERRGRPGRRRGAARGGERERPLPVHLEGALGDVAPREGDAPGGDDGGGCGEQVLERPRRLEPRADPAHGAVEHGPVPPQVPVPQVEQQRDGAAERLPVEEAGERRRVVGAEGREGGVAVVEHGVDVGEVALEALGEAVALVVERGDGEARGGEVDGGELDCPARLSGEAVHDGDGAQDGGVPTGHPALGEDAEPPRVDEGRGGVGHAVARVELVRRQAAEGAPLVGLRDRVHHLAVAAACWVDESESI</sequence>
<protein>
    <submittedName>
        <fullName evidence="2">Uncharacterized protein</fullName>
    </submittedName>
</protein>
<reference evidence="3" key="1">
    <citation type="submission" date="2015-12" db="EMBL/GenBank/DDBJ databases">
        <title>Update maize B73 reference genome by single molecule sequencing technologies.</title>
        <authorList>
            <consortium name="Maize Genome Sequencing Project"/>
            <person name="Ware D."/>
        </authorList>
    </citation>
    <scope>NUCLEOTIDE SEQUENCE [LARGE SCALE GENOMIC DNA]</scope>
    <source>
        <strain evidence="3">cv. B73</strain>
    </source>
</reference>
<evidence type="ECO:0000256" key="1">
    <source>
        <dbReference type="SAM" id="MobiDB-lite"/>
    </source>
</evidence>
<reference evidence="2" key="2">
    <citation type="submission" date="2019-07" db="EMBL/GenBank/DDBJ databases">
        <authorList>
            <person name="Seetharam A."/>
            <person name="Woodhouse M."/>
            <person name="Cannon E."/>
        </authorList>
    </citation>
    <scope>NUCLEOTIDE SEQUENCE [LARGE SCALE GENOMIC DNA]</scope>
    <source>
        <strain evidence="2">cv. B73</strain>
    </source>
</reference>
<dbReference type="EnsemblPlants" id="Zm00001eb130720_T001">
    <property type="protein sequence ID" value="Zm00001eb130720_P001"/>
    <property type="gene ID" value="Zm00001eb130720"/>
</dbReference>
<dbReference type="Gramene" id="Zm00001eb130720_T001">
    <property type="protein sequence ID" value="Zm00001eb130720_P001"/>
    <property type="gene ID" value="Zm00001eb130720"/>
</dbReference>
<accession>A0A804N2Y7</accession>
<feature type="region of interest" description="Disordered" evidence="1">
    <location>
        <begin position="183"/>
        <end position="215"/>
    </location>
</feature>
<feature type="compositionally biased region" description="Basic and acidic residues" evidence="1">
    <location>
        <begin position="205"/>
        <end position="215"/>
    </location>
</feature>
<feature type="compositionally biased region" description="Gly residues" evidence="1">
    <location>
        <begin position="158"/>
        <end position="168"/>
    </location>
</feature>
<feature type="region of interest" description="Disordered" evidence="1">
    <location>
        <begin position="288"/>
        <end position="320"/>
    </location>
</feature>
<feature type="region of interest" description="Disordered" evidence="1">
    <location>
        <begin position="115"/>
        <end position="170"/>
    </location>
</feature>
<reference evidence="2" key="3">
    <citation type="submission" date="2021-05" db="UniProtKB">
        <authorList>
            <consortium name="EnsemblPlants"/>
        </authorList>
    </citation>
    <scope>IDENTIFICATION</scope>
    <source>
        <strain evidence="2">cv. B73</strain>
    </source>
</reference>